<accession>A0ABY5MF49</accession>
<keyword evidence="1" id="KW-0472">Membrane</keyword>
<reference evidence="2 3" key="1">
    <citation type="submission" date="2018-07" db="EMBL/GenBank/DDBJ databases">
        <title>Genome sequence of Nitratireductor thuwali#1536.</title>
        <authorList>
            <person name="Michoud G."/>
            <person name="Merlino G."/>
            <person name="Sefrji F.O."/>
            <person name="Daffonchio D."/>
        </authorList>
    </citation>
    <scope>NUCLEOTIDE SEQUENCE [LARGE SCALE GENOMIC DNA]</scope>
    <source>
        <strain evidence="3">Nit1536</strain>
    </source>
</reference>
<keyword evidence="1" id="KW-0812">Transmembrane</keyword>
<name>A0ABY5MF49_9HYPH</name>
<proteinExistence type="predicted"/>
<feature type="transmembrane region" description="Helical" evidence="1">
    <location>
        <begin position="44"/>
        <end position="71"/>
    </location>
</feature>
<protein>
    <recommendedName>
        <fullName evidence="4">Transmembrane protein</fullName>
    </recommendedName>
</protein>
<keyword evidence="3" id="KW-1185">Reference proteome</keyword>
<dbReference type="Proteomes" id="UP001342418">
    <property type="component" value="Chromosome"/>
</dbReference>
<organism evidence="2 3">
    <name type="scientific">Nitratireductor thuwali</name>
    <dbReference type="NCBI Taxonomy" id="2267699"/>
    <lineage>
        <taxon>Bacteria</taxon>
        <taxon>Pseudomonadati</taxon>
        <taxon>Pseudomonadota</taxon>
        <taxon>Alphaproteobacteria</taxon>
        <taxon>Hyphomicrobiales</taxon>
        <taxon>Phyllobacteriaceae</taxon>
        <taxon>Nitratireductor</taxon>
    </lineage>
</organism>
<evidence type="ECO:0000313" key="3">
    <source>
        <dbReference type="Proteomes" id="UP001342418"/>
    </source>
</evidence>
<feature type="transmembrane region" description="Helical" evidence="1">
    <location>
        <begin position="83"/>
        <end position="101"/>
    </location>
</feature>
<sequence>MARIISLLISVYWTAYFALQAGAHLNGIHVAGFRVSAGGKAAAWQLPLDLSLCLLAGLVSTLFLWLFANLLSDGVRSQANWQIARLAFAGALGVSIIGLLVPNATGTGGMALAALIACYMAFQIEALLDDGEADSAHEGEGQGVARLVALGAARDSILLRTAIPKDYWPKGGDN</sequence>
<evidence type="ECO:0000256" key="1">
    <source>
        <dbReference type="SAM" id="Phobius"/>
    </source>
</evidence>
<dbReference type="RefSeq" id="WP_338528307.1">
    <property type="nucleotide sequence ID" value="NZ_CP030941.1"/>
</dbReference>
<evidence type="ECO:0000313" key="2">
    <source>
        <dbReference type="EMBL" id="UUP15826.1"/>
    </source>
</evidence>
<gene>
    <name evidence="2" type="ORF">NTH_00265</name>
</gene>
<evidence type="ECO:0008006" key="4">
    <source>
        <dbReference type="Google" id="ProtNLM"/>
    </source>
</evidence>
<keyword evidence="1" id="KW-1133">Transmembrane helix</keyword>
<dbReference type="EMBL" id="CP030941">
    <property type="protein sequence ID" value="UUP15826.1"/>
    <property type="molecule type" value="Genomic_DNA"/>
</dbReference>